<evidence type="ECO:0000313" key="2">
    <source>
        <dbReference type="Proteomes" id="UP000242715"/>
    </source>
</evidence>
<reference evidence="2" key="1">
    <citation type="journal article" date="2017" name="Front. Plant Sci.">
        <title>Climate Clever Clovers: New Paradigm to Reduce the Environmental Footprint of Ruminants by Breeding Low Methanogenic Forages Utilizing Haplotype Variation.</title>
        <authorList>
            <person name="Kaur P."/>
            <person name="Appels R."/>
            <person name="Bayer P.E."/>
            <person name="Keeble-Gagnere G."/>
            <person name="Wang J."/>
            <person name="Hirakawa H."/>
            <person name="Shirasawa K."/>
            <person name="Vercoe P."/>
            <person name="Stefanova K."/>
            <person name="Durmic Z."/>
            <person name="Nichols P."/>
            <person name="Revell C."/>
            <person name="Isobe S.N."/>
            <person name="Edwards D."/>
            <person name="Erskine W."/>
        </authorList>
    </citation>
    <scope>NUCLEOTIDE SEQUENCE [LARGE SCALE GENOMIC DNA]</scope>
    <source>
        <strain evidence="2">cv. Daliak</strain>
    </source>
</reference>
<name>A0A2Z6N4E5_TRISU</name>
<evidence type="ECO:0000313" key="1">
    <source>
        <dbReference type="EMBL" id="GAU36833.1"/>
    </source>
</evidence>
<proteinExistence type="predicted"/>
<organism evidence="1 2">
    <name type="scientific">Trifolium subterraneum</name>
    <name type="common">Subterranean clover</name>
    <dbReference type="NCBI Taxonomy" id="3900"/>
    <lineage>
        <taxon>Eukaryota</taxon>
        <taxon>Viridiplantae</taxon>
        <taxon>Streptophyta</taxon>
        <taxon>Embryophyta</taxon>
        <taxon>Tracheophyta</taxon>
        <taxon>Spermatophyta</taxon>
        <taxon>Magnoliopsida</taxon>
        <taxon>eudicotyledons</taxon>
        <taxon>Gunneridae</taxon>
        <taxon>Pentapetalae</taxon>
        <taxon>rosids</taxon>
        <taxon>fabids</taxon>
        <taxon>Fabales</taxon>
        <taxon>Fabaceae</taxon>
        <taxon>Papilionoideae</taxon>
        <taxon>50 kb inversion clade</taxon>
        <taxon>NPAAA clade</taxon>
        <taxon>Hologalegina</taxon>
        <taxon>IRL clade</taxon>
        <taxon>Trifolieae</taxon>
        <taxon>Trifolium</taxon>
    </lineage>
</organism>
<dbReference type="AlphaFoldDB" id="A0A2Z6N4E5"/>
<gene>
    <name evidence="1" type="ORF">TSUD_213560</name>
</gene>
<dbReference type="Proteomes" id="UP000242715">
    <property type="component" value="Unassembled WGS sequence"/>
</dbReference>
<sequence>MNKRTNLEVIDVENERERSSGCSGFGGLGIGFGCISGFPHDGAVVVVEATV</sequence>
<protein>
    <submittedName>
        <fullName evidence="1">Uncharacterized protein</fullName>
    </submittedName>
</protein>
<keyword evidence="2" id="KW-1185">Reference proteome</keyword>
<dbReference type="PROSITE" id="PS51257">
    <property type="entry name" value="PROKAR_LIPOPROTEIN"/>
    <property type="match status" value="1"/>
</dbReference>
<accession>A0A2Z6N4E5</accession>
<dbReference type="EMBL" id="DF973644">
    <property type="protein sequence ID" value="GAU36833.1"/>
    <property type="molecule type" value="Genomic_DNA"/>
</dbReference>